<evidence type="ECO:0000313" key="2">
    <source>
        <dbReference type="Proteomes" id="UP000799424"/>
    </source>
</evidence>
<proteinExistence type="predicted"/>
<protein>
    <recommendedName>
        <fullName evidence="3">BTB domain-containing protein</fullName>
    </recommendedName>
</protein>
<evidence type="ECO:0008006" key="3">
    <source>
        <dbReference type="Google" id="ProtNLM"/>
    </source>
</evidence>
<keyword evidence="2" id="KW-1185">Reference proteome</keyword>
<gene>
    <name evidence="1" type="ORF">CC86DRAFT_408175</name>
</gene>
<name>A0A6A6ZWE2_9PLEO</name>
<sequence length="229" mass="25873">MAAPISSSQAMPLGKVLTKNDFSRLSQIERQTFFNSPAVNLVLRDRTFPSIPRSLLHAFPGFFRRKFQTEHSNLIMLPEELCEHAVEYVLNYLMDCCSPKGFSPTKPAVSLSTDAAIYQVCQVFEKPAFSGTFFAAILEVPEQSLALSELEEVLAFIGSKDRLYAMIAERVANKRFRAMPDDKEVLEEWLDAHPEFKEKVEKTREFHIGAEASRGVLGKKMSGWASILY</sequence>
<evidence type="ECO:0000313" key="1">
    <source>
        <dbReference type="EMBL" id="KAF2825038.1"/>
    </source>
</evidence>
<organism evidence="1 2">
    <name type="scientific">Ophiobolus disseminans</name>
    <dbReference type="NCBI Taxonomy" id="1469910"/>
    <lineage>
        <taxon>Eukaryota</taxon>
        <taxon>Fungi</taxon>
        <taxon>Dikarya</taxon>
        <taxon>Ascomycota</taxon>
        <taxon>Pezizomycotina</taxon>
        <taxon>Dothideomycetes</taxon>
        <taxon>Pleosporomycetidae</taxon>
        <taxon>Pleosporales</taxon>
        <taxon>Pleosporineae</taxon>
        <taxon>Phaeosphaeriaceae</taxon>
        <taxon>Ophiobolus</taxon>
    </lineage>
</organism>
<reference evidence="1" key="1">
    <citation type="journal article" date="2020" name="Stud. Mycol.">
        <title>101 Dothideomycetes genomes: a test case for predicting lifestyles and emergence of pathogens.</title>
        <authorList>
            <person name="Haridas S."/>
            <person name="Albert R."/>
            <person name="Binder M."/>
            <person name="Bloem J."/>
            <person name="Labutti K."/>
            <person name="Salamov A."/>
            <person name="Andreopoulos B."/>
            <person name="Baker S."/>
            <person name="Barry K."/>
            <person name="Bills G."/>
            <person name="Bluhm B."/>
            <person name="Cannon C."/>
            <person name="Castanera R."/>
            <person name="Culley D."/>
            <person name="Daum C."/>
            <person name="Ezra D."/>
            <person name="Gonzalez J."/>
            <person name="Henrissat B."/>
            <person name="Kuo A."/>
            <person name="Liang C."/>
            <person name="Lipzen A."/>
            <person name="Lutzoni F."/>
            <person name="Magnuson J."/>
            <person name="Mondo S."/>
            <person name="Nolan M."/>
            <person name="Ohm R."/>
            <person name="Pangilinan J."/>
            <person name="Park H.-J."/>
            <person name="Ramirez L."/>
            <person name="Alfaro M."/>
            <person name="Sun H."/>
            <person name="Tritt A."/>
            <person name="Yoshinaga Y."/>
            <person name="Zwiers L.-H."/>
            <person name="Turgeon B."/>
            <person name="Goodwin S."/>
            <person name="Spatafora J."/>
            <person name="Crous P."/>
            <person name="Grigoriev I."/>
        </authorList>
    </citation>
    <scope>NUCLEOTIDE SEQUENCE</scope>
    <source>
        <strain evidence="1">CBS 113818</strain>
    </source>
</reference>
<dbReference type="EMBL" id="MU006229">
    <property type="protein sequence ID" value="KAF2825038.1"/>
    <property type="molecule type" value="Genomic_DNA"/>
</dbReference>
<dbReference type="Proteomes" id="UP000799424">
    <property type="component" value="Unassembled WGS sequence"/>
</dbReference>
<dbReference type="AlphaFoldDB" id="A0A6A6ZWE2"/>
<accession>A0A6A6ZWE2</accession>